<evidence type="ECO:0000313" key="2">
    <source>
        <dbReference type="EMBL" id="MBW0466368.1"/>
    </source>
</evidence>
<reference evidence="2" key="1">
    <citation type="submission" date="2021-03" db="EMBL/GenBank/DDBJ databases">
        <title>Draft genome sequence of rust myrtle Austropuccinia psidii MF-1, a brazilian biotype.</title>
        <authorList>
            <person name="Quecine M.C."/>
            <person name="Pachon D.M.R."/>
            <person name="Bonatelli M.L."/>
            <person name="Correr F.H."/>
            <person name="Franceschini L.M."/>
            <person name="Leite T.F."/>
            <person name="Margarido G.R.A."/>
            <person name="Almeida C.A."/>
            <person name="Ferrarezi J.A."/>
            <person name="Labate C.A."/>
        </authorList>
    </citation>
    <scope>NUCLEOTIDE SEQUENCE</scope>
    <source>
        <strain evidence="2">MF-1</strain>
    </source>
</reference>
<sequence>METLVRNTPEKKFQNAKRNNTMINFTQKTQELSISPKGDECGQDLQNNKCSNNIKRQLEGSTSEDELLNIIYNSINNNKEACQILVDENEKISGNPSKTKPKRKKVRFSDHHDLSDKEIIDEIKKDFKITEEKDKNSKKHTISTS</sequence>
<evidence type="ECO:0000256" key="1">
    <source>
        <dbReference type="SAM" id="MobiDB-lite"/>
    </source>
</evidence>
<evidence type="ECO:0000313" key="3">
    <source>
        <dbReference type="Proteomes" id="UP000765509"/>
    </source>
</evidence>
<dbReference type="Proteomes" id="UP000765509">
    <property type="component" value="Unassembled WGS sequence"/>
</dbReference>
<gene>
    <name evidence="2" type="ORF">O181_006083</name>
</gene>
<dbReference type="AlphaFoldDB" id="A0A9Q3BJI5"/>
<organism evidence="2 3">
    <name type="scientific">Austropuccinia psidii MF-1</name>
    <dbReference type="NCBI Taxonomy" id="1389203"/>
    <lineage>
        <taxon>Eukaryota</taxon>
        <taxon>Fungi</taxon>
        <taxon>Dikarya</taxon>
        <taxon>Basidiomycota</taxon>
        <taxon>Pucciniomycotina</taxon>
        <taxon>Pucciniomycetes</taxon>
        <taxon>Pucciniales</taxon>
        <taxon>Sphaerophragmiaceae</taxon>
        <taxon>Austropuccinia</taxon>
    </lineage>
</organism>
<feature type="region of interest" description="Disordered" evidence="1">
    <location>
        <begin position="91"/>
        <end position="112"/>
    </location>
</feature>
<dbReference type="EMBL" id="AVOT02001279">
    <property type="protein sequence ID" value="MBW0466368.1"/>
    <property type="molecule type" value="Genomic_DNA"/>
</dbReference>
<comment type="caution">
    <text evidence="2">The sequence shown here is derived from an EMBL/GenBank/DDBJ whole genome shotgun (WGS) entry which is preliminary data.</text>
</comment>
<name>A0A9Q3BJI5_9BASI</name>
<keyword evidence="3" id="KW-1185">Reference proteome</keyword>
<accession>A0A9Q3BJI5</accession>
<proteinExistence type="predicted"/>
<protein>
    <submittedName>
        <fullName evidence="2">Uncharacterized protein</fullName>
    </submittedName>
</protein>